<dbReference type="InterPro" id="IPR009875">
    <property type="entry name" value="PilZ_domain"/>
</dbReference>
<dbReference type="AlphaFoldDB" id="A0A0F9GXM4"/>
<comment type="caution">
    <text evidence="2">The sequence shown here is derived from an EMBL/GenBank/DDBJ whole genome shotgun (WGS) entry which is preliminary data.</text>
</comment>
<dbReference type="GO" id="GO:0035438">
    <property type="term" value="F:cyclic-di-GMP binding"/>
    <property type="evidence" value="ECO:0007669"/>
    <property type="project" value="InterPro"/>
</dbReference>
<dbReference type="Pfam" id="PF07238">
    <property type="entry name" value="PilZ"/>
    <property type="match status" value="1"/>
</dbReference>
<name>A0A0F9GXM4_9ZZZZ</name>
<gene>
    <name evidence="2" type="ORF">LCGC14_2068260</name>
</gene>
<feature type="domain" description="PilZ" evidence="1">
    <location>
        <begin position="3"/>
        <end position="82"/>
    </location>
</feature>
<evidence type="ECO:0000313" key="2">
    <source>
        <dbReference type="EMBL" id="KKL74100.1"/>
    </source>
</evidence>
<dbReference type="EMBL" id="LAZR01024757">
    <property type="protein sequence ID" value="KKL74100.1"/>
    <property type="molecule type" value="Genomic_DNA"/>
</dbReference>
<organism evidence="2">
    <name type="scientific">marine sediment metagenome</name>
    <dbReference type="NCBI Taxonomy" id="412755"/>
    <lineage>
        <taxon>unclassified sequences</taxon>
        <taxon>metagenomes</taxon>
        <taxon>ecological metagenomes</taxon>
    </lineage>
</organism>
<evidence type="ECO:0000259" key="1">
    <source>
        <dbReference type="Pfam" id="PF07238"/>
    </source>
</evidence>
<accession>A0A0F9GXM4</accession>
<sequence length="83" mass="9681">MENRRMHPRASLVKGATLFYNNGNSSLPCVVVDRSESGAKIRINNYELFKCPEIFQLKYSDVDKIHKCRRMWSDKNTIGIEFI</sequence>
<proteinExistence type="predicted"/>
<dbReference type="SUPFAM" id="SSF141371">
    <property type="entry name" value="PilZ domain-like"/>
    <property type="match status" value="1"/>
</dbReference>
<protein>
    <recommendedName>
        <fullName evidence="1">PilZ domain-containing protein</fullName>
    </recommendedName>
</protein>
<reference evidence="2" key="1">
    <citation type="journal article" date="2015" name="Nature">
        <title>Complex archaea that bridge the gap between prokaryotes and eukaryotes.</title>
        <authorList>
            <person name="Spang A."/>
            <person name="Saw J.H."/>
            <person name="Jorgensen S.L."/>
            <person name="Zaremba-Niedzwiedzka K."/>
            <person name="Martijn J."/>
            <person name="Lind A.E."/>
            <person name="van Eijk R."/>
            <person name="Schleper C."/>
            <person name="Guy L."/>
            <person name="Ettema T.J."/>
        </authorList>
    </citation>
    <scope>NUCLEOTIDE SEQUENCE</scope>
</reference>